<dbReference type="InterPro" id="IPR029058">
    <property type="entry name" value="AB_hydrolase_fold"/>
</dbReference>
<sequence>MIVTGVAAGVPFAALSPAEPRPDSPVVVAWHLLDAPRTETAFAAAVPLRDLGHAWRFYLGLPLSGARAPEGGLEALMRGDVVLDAHWPIVSGAAAEFPAAWADLRERFGIGHDRVALMGGSVGAAAAQLVLAEGGFDVPAIALLSPVTRLRAVIDELSVHYGMTYDWSPPASEVASRLDFPARADDLGSAPMLIVVGGDDLAGAFRTPAEALVAMRTAPTELVVLAGMGHALADEPGLEPAPQTDQARRVDALVSAFFAGHLP</sequence>
<keyword evidence="1" id="KW-0378">Hydrolase</keyword>
<dbReference type="GO" id="GO:0016787">
    <property type="term" value="F:hydrolase activity"/>
    <property type="evidence" value="ECO:0007669"/>
    <property type="project" value="UniProtKB-KW"/>
</dbReference>
<proteinExistence type="predicted"/>
<dbReference type="RefSeq" id="WP_137245470.1">
    <property type="nucleotide sequence ID" value="NZ_SZQA01000002.1"/>
</dbReference>
<protein>
    <submittedName>
        <fullName evidence="1">Alpha/beta hydrolase</fullName>
    </submittedName>
</protein>
<dbReference type="AlphaFoldDB" id="A0A4U3MM89"/>
<name>A0A4U3MM89_9ACTN</name>
<gene>
    <name evidence="1" type="ORF">FDA94_02870</name>
</gene>
<keyword evidence="2" id="KW-1185">Reference proteome</keyword>
<dbReference type="OrthoDB" id="6059224at2"/>
<comment type="caution">
    <text evidence="1">The sequence shown here is derived from an EMBL/GenBank/DDBJ whole genome shotgun (WGS) entry which is preliminary data.</text>
</comment>
<dbReference type="Gene3D" id="3.40.50.1820">
    <property type="entry name" value="alpha/beta hydrolase"/>
    <property type="match status" value="1"/>
</dbReference>
<evidence type="ECO:0000313" key="2">
    <source>
        <dbReference type="Proteomes" id="UP000308705"/>
    </source>
</evidence>
<reference evidence="1 2" key="1">
    <citation type="submission" date="2019-04" db="EMBL/GenBank/DDBJ databases">
        <title>Herbidospora sp. NEAU-GS14.nov., a novel actinomycete isolated from soil.</title>
        <authorList>
            <person name="Han L."/>
        </authorList>
    </citation>
    <scope>NUCLEOTIDE SEQUENCE [LARGE SCALE GENOMIC DNA]</scope>
    <source>
        <strain evidence="1 2">NEAU-GS14</strain>
    </source>
</reference>
<organism evidence="1 2">
    <name type="scientific">Herbidospora galbida</name>
    <dbReference type="NCBI Taxonomy" id="2575442"/>
    <lineage>
        <taxon>Bacteria</taxon>
        <taxon>Bacillati</taxon>
        <taxon>Actinomycetota</taxon>
        <taxon>Actinomycetes</taxon>
        <taxon>Streptosporangiales</taxon>
        <taxon>Streptosporangiaceae</taxon>
        <taxon>Herbidospora</taxon>
    </lineage>
</organism>
<evidence type="ECO:0000313" key="1">
    <source>
        <dbReference type="EMBL" id="TKK90728.1"/>
    </source>
</evidence>
<accession>A0A4U3MM89</accession>
<dbReference type="SUPFAM" id="SSF53474">
    <property type="entry name" value="alpha/beta-Hydrolases"/>
    <property type="match status" value="1"/>
</dbReference>
<dbReference type="Proteomes" id="UP000308705">
    <property type="component" value="Unassembled WGS sequence"/>
</dbReference>
<dbReference type="EMBL" id="SZQA01000002">
    <property type="protein sequence ID" value="TKK90728.1"/>
    <property type="molecule type" value="Genomic_DNA"/>
</dbReference>